<dbReference type="AlphaFoldDB" id="A0AAU9VFH6"/>
<keyword evidence="3" id="KW-1185">Reference proteome</keyword>
<protein>
    <submittedName>
        <fullName evidence="2">Uncharacterized protein</fullName>
    </submittedName>
</protein>
<comment type="caution">
    <text evidence="2">The sequence shown here is derived from an EMBL/GenBank/DDBJ whole genome shotgun (WGS) entry which is preliminary data.</text>
</comment>
<proteinExistence type="predicted"/>
<evidence type="ECO:0000313" key="2">
    <source>
        <dbReference type="EMBL" id="CAH2109232.1"/>
    </source>
</evidence>
<name>A0AAU9VFH6_EUPED</name>
<dbReference type="EMBL" id="CAKOGL010000064">
    <property type="protein sequence ID" value="CAH2109232.1"/>
    <property type="molecule type" value="Genomic_DNA"/>
</dbReference>
<reference evidence="2" key="1">
    <citation type="submission" date="2022-03" db="EMBL/GenBank/DDBJ databases">
        <authorList>
            <person name="Tunstrom K."/>
        </authorList>
    </citation>
    <scope>NUCLEOTIDE SEQUENCE</scope>
</reference>
<feature type="compositionally biased region" description="Basic residues" evidence="1">
    <location>
        <begin position="130"/>
        <end position="145"/>
    </location>
</feature>
<accession>A0AAU9VFH6</accession>
<sequence length="198" mass="21780">MGDNSEDEDNLLLKILQFTPVERRKQPPLLAQPPAHQSDARRAAHAGTAAAQLLRHVKRKDAKASGKVKRNGWKKGCIPSTLRKFGTGSLAGSRVEQSQTSRSPTSTFINIDQEKMTDSGQRNQPDRSPKNKKSGVSKLFKRVSLSKKQEDELSNPNTPPPERQRASTEGSTTMTHVNISYASVAQPDLSSESYYVAP</sequence>
<evidence type="ECO:0000256" key="1">
    <source>
        <dbReference type="SAM" id="MobiDB-lite"/>
    </source>
</evidence>
<dbReference type="Proteomes" id="UP001153954">
    <property type="component" value="Unassembled WGS sequence"/>
</dbReference>
<evidence type="ECO:0000313" key="3">
    <source>
        <dbReference type="Proteomes" id="UP001153954"/>
    </source>
</evidence>
<feature type="region of interest" description="Disordered" evidence="1">
    <location>
        <begin position="22"/>
        <end position="175"/>
    </location>
</feature>
<gene>
    <name evidence="2" type="ORF">EEDITHA_LOCUS23091</name>
</gene>
<feature type="compositionally biased region" description="Polar residues" evidence="1">
    <location>
        <begin position="95"/>
        <end position="110"/>
    </location>
</feature>
<organism evidence="2 3">
    <name type="scientific">Euphydryas editha</name>
    <name type="common">Edith's checkerspot</name>
    <dbReference type="NCBI Taxonomy" id="104508"/>
    <lineage>
        <taxon>Eukaryota</taxon>
        <taxon>Metazoa</taxon>
        <taxon>Ecdysozoa</taxon>
        <taxon>Arthropoda</taxon>
        <taxon>Hexapoda</taxon>
        <taxon>Insecta</taxon>
        <taxon>Pterygota</taxon>
        <taxon>Neoptera</taxon>
        <taxon>Endopterygota</taxon>
        <taxon>Lepidoptera</taxon>
        <taxon>Glossata</taxon>
        <taxon>Ditrysia</taxon>
        <taxon>Papilionoidea</taxon>
        <taxon>Nymphalidae</taxon>
        <taxon>Nymphalinae</taxon>
        <taxon>Euphydryas</taxon>
    </lineage>
</organism>
<feature type="compositionally biased region" description="Basic residues" evidence="1">
    <location>
        <begin position="55"/>
        <end position="73"/>
    </location>
</feature>